<keyword evidence="3" id="KW-1003">Cell membrane</keyword>
<evidence type="ECO:0000256" key="7">
    <source>
        <dbReference type="ARBA" id="ARBA00023136"/>
    </source>
</evidence>
<gene>
    <name evidence="11" type="ORF">MKP05_12150</name>
</gene>
<evidence type="ECO:0000256" key="2">
    <source>
        <dbReference type="ARBA" id="ARBA00022448"/>
    </source>
</evidence>
<comment type="caution">
    <text evidence="11">The sequence shown here is derived from an EMBL/GenBank/DDBJ whole genome shotgun (WGS) entry which is preliminary data.</text>
</comment>
<reference evidence="11 12" key="1">
    <citation type="submission" date="2022-02" db="EMBL/GenBank/DDBJ databases">
        <title>Halomonas fukangensis sp. nov., a halophilic bacterium isolated from a bulk soil of Kalidium foliatum at Fukang.</title>
        <authorList>
            <person name="Huang Y."/>
        </authorList>
    </citation>
    <scope>NUCLEOTIDE SEQUENCE [LARGE SCALE GENOMIC DNA]</scope>
    <source>
        <strain evidence="11 12">EGI 63088</strain>
    </source>
</reference>
<name>A0ABS9RVJ7_9GAMM</name>
<dbReference type="Proteomes" id="UP001202117">
    <property type="component" value="Unassembled WGS sequence"/>
</dbReference>
<comment type="similarity">
    <text evidence="8 9">Belongs to the TRAP transporter small permease family.</text>
</comment>
<feature type="domain" description="Tripartite ATP-independent periplasmic transporters DctQ component" evidence="10">
    <location>
        <begin position="41"/>
        <end position="171"/>
    </location>
</feature>
<evidence type="ECO:0000256" key="5">
    <source>
        <dbReference type="ARBA" id="ARBA00022692"/>
    </source>
</evidence>
<keyword evidence="4 9" id="KW-0997">Cell inner membrane</keyword>
<keyword evidence="12" id="KW-1185">Reference proteome</keyword>
<comment type="function">
    <text evidence="9">Part of the tripartite ATP-independent periplasmic (TRAP) transport system.</text>
</comment>
<evidence type="ECO:0000259" key="10">
    <source>
        <dbReference type="Pfam" id="PF04290"/>
    </source>
</evidence>
<evidence type="ECO:0000256" key="3">
    <source>
        <dbReference type="ARBA" id="ARBA00022475"/>
    </source>
</evidence>
<sequence>MKHTNHTETSLKSAPGRALLAGVDSIAGGAAFLGDLFVVAIAIMLFMEVVLRYVFNAPTVWTQDVSITFQVWFTYLGMAYVLRQRQLIRITAILVFLGPNGRRVMEFFSLVMILAFSIMAVVMGWEILADSIRLGRRQPSMLAMPSWVNELPMMLGFALLAVQALAELIRLPFQPAPEFSPGGEHSDEEGVL</sequence>
<dbReference type="InterPro" id="IPR007387">
    <property type="entry name" value="TRAP_DctQ"/>
</dbReference>
<feature type="transmembrane region" description="Helical" evidence="9">
    <location>
        <begin position="21"/>
        <end position="47"/>
    </location>
</feature>
<dbReference type="Pfam" id="PF04290">
    <property type="entry name" value="DctQ"/>
    <property type="match status" value="1"/>
</dbReference>
<keyword evidence="6 9" id="KW-1133">Transmembrane helix</keyword>
<feature type="transmembrane region" description="Helical" evidence="9">
    <location>
        <begin position="67"/>
        <end position="83"/>
    </location>
</feature>
<dbReference type="EMBL" id="JAKVPY010000013">
    <property type="protein sequence ID" value="MCH4563878.1"/>
    <property type="molecule type" value="Genomic_DNA"/>
</dbReference>
<keyword evidence="7 9" id="KW-0472">Membrane</keyword>
<comment type="caution">
    <text evidence="9">Lacks conserved residue(s) required for the propagation of feature annotation.</text>
</comment>
<evidence type="ECO:0000256" key="1">
    <source>
        <dbReference type="ARBA" id="ARBA00004429"/>
    </source>
</evidence>
<keyword evidence="2 9" id="KW-0813">Transport</keyword>
<keyword evidence="5 9" id="KW-0812">Transmembrane</keyword>
<feature type="transmembrane region" description="Helical" evidence="9">
    <location>
        <begin position="104"/>
        <end position="127"/>
    </location>
</feature>
<evidence type="ECO:0000313" key="12">
    <source>
        <dbReference type="Proteomes" id="UP001202117"/>
    </source>
</evidence>
<dbReference type="InterPro" id="IPR055348">
    <property type="entry name" value="DctQ"/>
</dbReference>
<accession>A0ABS9RVJ7</accession>
<evidence type="ECO:0000256" key="8">
    <source>
        <dbReference type="ARBA" id="ARBA00038436"/>
    </source>
</evidence>
<evidence type="ECO:0000256" key="6">
    <source>
        <dbReference type="ARBA" id="ARBA00022989"/>
    </source>
</evidence>
<organism evidence="11 12">
    <name type="scientific">Halomonas flagellata</name>
    <dbReference type="NCBI Taxonomy" id="2920385"/>
    <lineage>
        <taxon>Bacteria</taxon>
        <taxon>Pseudomonadati</taxon>
        <taxon>Pseudomonadota</taxon>
        <taxon>Gammaproteobacteria</taxon>
        <taxon>Oceanospirillales</taxon>
        <taxon>Halomonadaceae</taxon>
        <taxon>Halomonas</taxon>
    </lineage>
</organism>
<evidence type="ECO:0000313" key="11">
    <source>
        <dbReference type="EMBL" id="MCH4563878.1"/>
    </source>
</evidence>
<proteinExistence type="inferred from homology"/>
<comment type="subcellular location">
    <subcellularLocation>
        <location evidence="1 9">Cell inner membrane</location>
        <topology evidence="1 9">Multi-pass membrane protein</topology>
    </subcellularLocation>
</comment>
<evidence type="ECO:0000256" key="4">
    <source>
        <dbReference type="ARBA" id="ARBA00022519"/>
    </source>
</evidence>
<dbReference type="RefSeq" id="WP_240568510.1">
    <property type="nucleotide sequence ID" value="NZ_JAKVPY010000013.1"/>
</dbReference>
<evidence type="ECO:0000256" key="9">
    <source>
        <dbReference type="RuleBase" id="RU369079"/>
    </source>
</evidence>
<comment type="subunit">
    <text evidence="9">The complex comprises the extracytoplasmic solute receptor protein and the two transmembrane proteins.</text>
</comment>
<dbReference type="PANTHER" id="PTHR35011">
    <property type="entry name" value="2,3-DIKETO-L-GULONATE TRAP TRANSPORTER SMALL PERMEASE PROTEIN YIAM"/>
    <property type="match status" value="1"/>
</dbReference>
<protein>
    <recommendedName>
        <fullName evidence="9">TRAP transporter small permease protein</fullName>
    </recommendedName>
</protein>